<proteinExistence type="predicted"/>
<accession>A0A1H6QQ56</accession>
<keyword evidence="2" id="KW-1185">Reference proteome</keyword>
<dbReference type="InterPro" id="IPR036388">
    <property type="entry name" value="WH-like_DNA-bd_sf"/>
</dbReference>
<organism evidence="1 2">
    <name type="scientific">Dyadobacter koreensis</name>
    <dbReference type="NCBI Taxonomy" id="408657"/>
    <lineage>
        <taxon>Bacteria</taxon>
        <taxon>Pseudomonadati</taxon>
        <taxon>Bacteroidota</taxon>
        <taxon>Cytophagia</taxon>
        <taxon>Cytophagales</taxon>
        <taxon>Spirosomataceae</taxon>
        <taxon>Dyadobacter</taxon>
    </lineage>
</organism>
<gene>
    <name evidence="1" type="ORF">SAMN04487995_0888</name>
</gene>
<sequence length="114" mass="12733">MNRKTEIRIRHWVFIDDIKFFGPVRYELLEHIAKTGSISKAASAMGLSYKKAWAMVDAMNTSGSSPYIIPQKGGTHAGGTVLTETGKKVMEAYKNFNEKLLEIVKAEKELLSVI</sequence>
<dbReference type="STRING" id="408657.SAMN04487995_0888"/>
<protein>
    <submittedName>
        <fullName evidence="1">Molybdate transport system regulatory protein</fullName>
    </submittedName>
</protein>
<evidence type="ECO:0000313" key="2">
    <source>
        <dbReference type="Proteomes" id="UP000199532"/>
    </source>
</evidence>
<dbReference type="OrthoDB" id="9805928at2"/>
<dbReference type="SUPFAM" id="SSF46785">
    <property type="entry name" value="Winged helix' DNA-binding domain"/>
    <property type="match status" value="1"/>
</dbReference>
<name>A0A1H6QQ56_9BACT</name>
<evidence type="ECO:0000313" key="1">
    <source>
        <dbReference type="EMBL" id="SEI45749.1"/>
    </source>
</evidence>
<dbReference type="Proteomes" id="UP000199532">
    <property type="component" value="Unassembled WGS sequence"/>
</dbReference>
<dbReference type="EMBL" id="FNXY01000001">
    <property type="protein sequence ID" value="SEI45749.1"/>
    <property type="molecule type" value="Genomic_DNA"/>
</dbReference>
<dbReference type="RefSeq" id="WP_090332352.1">
    <property type="nucleotide sequence ID" value="NZ_FNXY01000001.1"/>
</dbReference>
<reference evidence="1 2" key="1">
    <citation type="submission" date="2016-10" db="EMBL/GenBank/DDBJ databases">
        <authorList>
            <person name="de Groot N.N."/>
        </authorList>
    </citation>
    <scope>NUCLEOTIDE SEQUENCE [LARGE SCALE GENOMIC DNA]</scope>
    <source>
        <strain evidence="1 2">DSM 19938</strain>
    </source>
</reference>
<dbReference type="InterPro" id="IPR051815">
    <property type="entry name" value="Molybdate_resp_trans_reg"/>
</dbReference>
<dbReference type="AlphaFoldDB" id="A0A1H6QQ56"/>
<dbReference type="InterPro" id="IPR036390">
    <property type="entry name" value="WH_DNA-bd_sf"/>
</dbReference>
<dbReference type="PANTHER" id="PTHR30432:SF1">
    <property type="entry name" value="DNA-BINDING TRANSCRIPTIONAL DUAL REGULATOR MODE"/>
    <property type="match status" value="1"/>
</dbReference>
<dbReference type="Gene3D" id="1.10.10.10">
    <property type="entry name" value="Winged helix-like DNA-binding domain superfamily/Winged helix DNA-binding domain"/>
    <property type="match status" value="1"/>
</dbReference>
<dbReference type="PANTHER" id="PTHR30432">
    <property type="entry name" value="TRANSCRIPTIONAL REGULATOR MODE"/>
    <property type="match status" value="1"/>
</dbReference>